<evidence type="ECO:0000256" key="3">
    <source>
        <dbReference type="ARBA" id="ARBA00022723"/>
    </source>
</evidence>
<dbReference type="CDD" id="cd07324">
    <property type="entry name" value="M48C_Oma1-like"/>
    <property type="match status" value="1"/>
</dbReference>
<evidence type="ECO:0000256" key="4">
    <source>
        <dbReference type="ARBA" id="ARBA00022801"/>
    </source>
</evidence>
<dbReference type="RefSeq" id="WP_316020119.1">
    <property type="nucleotide sequence ID" value="NZ_JAWDID010000038.1"/>
</dbReference>
<dbReference type="Proteomes" id="UP001254257">
    <property type="component" value="Unassembled WGS sequence"/>
</dbReference>
<keyword evidence="4 8" id="KW-0378">Hydrolase</keyword>
<keyword evidence="3" id="KW-0479">Metal-binding</keyword>
<evidence type="ECO:0000256" key="1">
    <source>
        <dbReference type="ARBA" id="ARBA00001947"/>
    </source>
</evidence>
<protein>
    <submittedName>
        <fullName evidence="8">M48 family metalloprotease</fullName>
        <ecNumber evidence="8">3.4.24.-</ecNumber>
    </submittedName>
</protein>
<proteinExistence type="predicted"/>
<feature type="domain" description="Peptidase M48" evidence="7">
    <location>
        <begin position="52"/>
        <end position="254"/>
    </location>
</feature>
<keyword evidence="6 8" id="KW-0482">Metalloprotease</keyword>
<evidence type="ECO:0000313" key="8">
    <source>
        <dbReference type="EMBL" id="MDU0342337.1"/>
    </source>
</evidence>
<gene>
    <name evidence="8" type="ORF">RKE40_20755</name>
</gene>
<dbReference type="Pfam" id="PF01435">
    <property type="entry name" value="Peptidase_M48"/>
    <property type="match status" value="1"/>
</dbReference>
<evidence type="ECO:0000256" key="2">
    <source>
        <dbReference type="ARBA" id="ARBA00022670"/>
    </source>
</evidence>
<comment type="cofactor">
    <cofactor evidence="1">
        <name>Zn(2+)</name>
        <dbReference type="ChEBI" id="CHEBI:29105"/>
    </cofactor>
</comment>
<keyword evidence="5" id="KW-0862">Zinc</keyword>
<reference evidence="8 9" key="1">
    <citation type="submission" date="2023-09" db="EMBL/GenBank/DDBJ databases">
        <title>Whole genome shotgun sequencing (WGS) of Bosea sp. ZW T0_25, isolated from stored onions (Allium cepa).</title>
        <authorList>
            <person name="Stoll D.A."/>
            <person name="Huch M."/>
        </authorList>
    </citation>
    <scope>NUCLEOTIDE SEQUENCE [LARGE SCALE GENOMIC DNA]</scope>
    <source>
        <strain evidence="8 9">ZW T0_25</strain>
    </source>
</reference>
<comment type="caution">
    <text evidence="8">The sequence shown here is derived from an EMBL/GenBank/DDBJ whole genome shotgun (WGS) entry which is preliminary data.</text>
</comment>
<evidence type="ECO:0000313" key="9">
    <source>
        <dbReference type="Proteomes" id="UP001254257"/>
    </source>
</evidence>
<dbReference type="InterPro" id="IPR001915">
    <property type="entry name" value="Peptidase_M48"/>
</dbReference>
<keyword evidence="2" id="KW-0645">Protease</keyword>
<dbReference type="InterPro" id="IPR011990">
    <property type="entry name" value="TPR-like_helical_dom_sf"/>
</dbReference>
<sequence>MTAARTLSPPRSPARSLPASARRRVVAALSGALTVAVPPAAEAQKRSISLIRDAEIEQLLRDYAAPIFKAAGINARGTRIILINDRAFNAFVADGKSIFVNIGVLMDAATPNEVIGVLAHESGHLAGGHLARLRQEIQGAQILSIAGLLAGAGAVVAGARSGGGSMGNAGIGAMGALTGPQELVRRSLLAYQRSEEQAADRAAVRYLGAAGMSAKGMLTVFGRFAENSAFLSRSIDPYTLSHPMPTERIAQLETLAKASPHFNKLDPPELQARHDLMRAKLMGFVEREAGVARRYGMADRSMAARYARAISDYRSGRMAQALAAIDQLSAEEPRNAYFLELKGQALLEAGRAREAVPVLRQAVALAPNGGLIRQMLGHALLSTGQPALLDEAIRELSNAASREPDSADAHQHLSNAYAAKGNIAMAELSAAQYAFVKGDWTVAHTQASRALGKLPKGSPAALRARDIVDYVPPDKQR</sequence>
<dbReference type="GO" id="GO:0008237">
    <property type="term" value="F:metallopeptidase activity"/>
    <property type="evidence" value="ECO:0007669"/>
    <property type="project" value="UniProtKB-KW"/>
</dbReference>
<dbReference type="SUPFAM" id="SSF48452">
    <property type="entry name" value="TPR-like"/>
    <property type="match status" value="1"/>
</dbReference>
<dbReference type="Gene3D" id="3.30.2010.10">
    <property type="entry name" value="Metalloproteases ('zincins'), catalytic domain"/>
    <property type="match status" value="1"/>
</dbReference>
<dbReference type="EMBL" id="JAWDID010000038">
    <property type="protein sequence ID" value="MDU0342337.1"/>
    <property type="molecule type" value="Genomic_DNA"/>
</dbReference>
<organism evidence="8 9">
    <name type="scientific">Bosea rubneri</name>
    <dbReference type="NCBI Taxonomy" id="3075434"/>
    <lineage>
        <taxon>Bacteria</taxon>
        <taxon>Pseudomonadati</taxon>
        <taxon>Pseudomonadota</taxon>
        <taxon>Alphaproteobacteria</taxon>
        <taxon>Hyphomicrobiales</taxon>
        <taxon>Boseaceae</taxon>
        <taxon>Bosea</taxon>
    </lineage>
</organism>
<evidence type="ECO:0000256" key="5">
    <source>
        <dbReference type="ARBA" id="ARBA00022833"/>
    </source>
</evidence>
<evidence type="ECO:0000259" key="7">
    <source>
        <dbReference type="Pfam" id="PF01435"/>
    </source>
</evidence>
<dbReference type="EC" id="3.4.24.-" evidence="8"/>
<dbReference type="PANTHER" id="PTHR22726">
    <property type="entry name" value="METALLOENDOPEPTIDASE OMA1"/>
    <property type="match status" value="1"/>
</dbReference>
<name>A0ABU3SC18_9HYPH</name>
<accession>A0ABU3SC18</accession>
<keyword evidence="9" id="KW-1185">Reference proteome</keyword>
<dbReference type="Gene3D" id="1.25.40.10">
    <property type="entry name" value="Tetratricopeptide repeat domain"/>
    <property type="match status" value="2"/>
</dbReference>
<dbReference type="InterPro" id="IPR051156">
    <property type="entry name" value="Mito/Outer_Membr_Metalloprot"/>
</dbReference>
<dbReference type="PANTHER" id="PTHR22726:SF1">
    <property type="entry name" value="METALLOENDOPEPTIDASE OMA1, MITOCHONDRIAL"/>
    <property type="match status" value="1"/>
</dbReference>
<evidence type="ECO:0000256" key="6">
    <source>
        <dbReference type="ARBA" id="ARBA00023049"/>
    </source>
</evidence>